<dbReference type="EMBL" id="BOPG01000103">
    <property type="protein sequence ID" value="GIJ63849.1"/>
    <property type="molecule type" value="Genomic_DNA"/>
</dbReference>
<keyword evidence="3" id="KW-0949">S-adenosyl-L-methionine</keyword>
<proteinExistence type="predicted"/>
<feature type="domain" description="O-methyltransferase C-terminal" evidence="4">
    <location>
        <begin position="17"/>
        <end position="223"/>
    </location>
</feature>
<gene>
    <name evidence="5" type="ORF">Vau01_113650</name>
</gene>
<evidence type="ECO:0000313" key="5">
    <source>
        <dbReference type="EMBL" id="GIJ63849.1"/>
    </source>
</evidence>
<dbReference type="SUPFAM" id="SSF53335">
    <property type="entry name" value="S-adenosyl-L-methionine-dependent methyltransferases"/>
    <property type="match status" value="1"/>
</dbReference>
<evidence type="ECO:0000259" key="4">
    <source>
        <dbReference type="Pfam" id="PF00891"/>
    </source>
</evidence>
<dbReference type="GO" id="GO:0032259">
    <property type="term" value="P:methylation"/>
    <property type="evidence" value="ECO:0007669"/>
    <property type="project" value="UniProtKB-KW"/>
</dbReference>
<dbReference type="Proteomes" id="UP000612585">
    <property type="component" value="Unassembled WGS sequence"/>
</dbReference>
<dbReference type="InterPro" id="IPR029063">
    <property type="entry name" value="SAM-dependent_MTases_sf"/>
</dbReference>
<dbReference type="InterPro" id="IPR001077">
    <property type="entry name" value="COMT_C"/>
</dbReference>
<keyword evidence="6" id="KW-1185">Reference proteome</keyword>
<dbReference type="GO" id="GO:0008171">
    <property type="term" value="F:O-methyltransferase activity"/>
    <property type="evidence" value="ECO:0007669"/>
    <property type="project" value="InterPro"/>
</dbReference>
<dbReference type="PANTHER" id="PTHR43712:SF2">
    <property type="entry name" value="O-METHYLTRANSFERASE CICE"/>
    <property type="match status" value="1"/>
</dbReference>
<keyword evidence="1" id="KW-0489">Methyltransferase</keyword>
<keyword evidence="2" id="KW-0808">Transferase</keyword>
<dbReference type="Gene3D" id="3.40.50.150">
    <property type="entry name" value="Vaccinia Virus protein VP39"/>
    <property type="match status" value="1"/>
</dbReference>
<evidence type="ECO:0000256" key="1">
    <source>
        <dbReference type="ARBA" id="ARBA00022603"/>
    </source>
</evidence>
<evidence type="ECO:0000313" key="6">
    <source>
        <dbReference type="Proteomes" id="UP000612585"/>
    </source>
</evidence>
<comment type="caution">
    <text evidence="5">The sequence shown here is derived from an EMBL/GenBank/DDBJ whole genome shotgun (WGS) entry which is preliminary data.</text>
</comment>
<organism evidence="5 6">
    <name type="scientific">Virgisporangium aurantiacum</name>
    <dbReference type="NCBI Taxonomy" id="175570"/>
    <lineage>
        <taxon>Bacteria</taxon>
        <taxon>Bacillati</taxon>
        <taxon>Actinomycetota</taxon>
        <taxon>Actinomycetes</taxon>
        <taxon>Micromonosporales</taxon>
        <taxon>Micromonosporaceae</taxon>
        <taxon>Virgisporangium</taxon>
    </lineage>
</organism>
<evidence type="ECO:0000256" key="2">
    <source>
        <dbReference type="ARBA" id="ARBA00022679"/>
    </source>
</evidence>
<dbReference type="PROSITE" id="PS51683">
    <property type="entry name" value="SAM_OMT_II"/>
    <property type="match status" value="1"/>
</dbReference>
<reference evidence="5" key="1">
    <citation type="submission" date="2021-01" db="EMBL/GenBank/DDBJ databases">
        <title>Whole genome shotgun sequence of Virgisporangium aurantiacum NBRC 16421.</title>
        <authorList>
            <person name="Komaki H."/>
            <person name="Tamura T."/>
        </authorList>
    </citation>
    <scope>NUCLEOTIDE SEQUENCE</scope>
    <source>
        <strain evidence="5">NBRC 16421</strain>
    </source>
</reference>
<dbReference type="InterPro" id="IPR016461">
    <property type="entry name" value="COMT-like"/>
</dbReference>
<dbReference type="Pfam" id="PF00891">
    <property type="entry name" value="Methyltransf_2"/>
    <property type="match status" value="1"/>
</dbReference>
<accession>A0A8J4E728</accession>
<dbReference type="PANTHER" id="PTHR43712">
    <property type="entry name" value="PUTATIVE (AFU_ORTHOLOGUE AFUA_4G14580)-RELATED"/>
    <property type="match status" value="1"/>
</dbReference>
<dbReference type="AlphaFoldDB" id="A0A8J4E728"/>
<protein>
    <recommendedName>
        <fullName evidence="4">O-methyltransferase C-terminal domain-containing protein</fullName>
    </recommendedName>
</protein>
<sequence length="242" mass="25993">MRPAALSYGQPWWWRPWGNLLDSVRTGRTAFDSVFHESLFPFLGRNPDAAAVFNANMTAMSATDAATLAEAFGLNDVTAVVDVGGGHGAIGTAILDTYPQTSVVVFDRPDVVAGLPHTQGAGDGDRLRSVAGDFFTDAPPEADAYVLKDILHDWTDEQCRTILHTIRRAAPPHARLLVVERVLDPAQNDLGSALVDITMLVMTGGKERTNSQYAALLDAAGWQLVDQISTTTAYTVLAARAT</sequence>
<name>A0A8J4E728_9ACTN</name>
<evidence type="ECO:0000256" key="3">
    <source>
        <dbReference type="ARBA" id="ARBA00022691"/>
    </source>
</evidence>